<dbReference type="PANTHER" id="PTHR35337">
    <property type="entry name" value="SLR1478 PROTEIN"/>
    <property type="match status" value="1"/>
</dbReference>
<keyword evidence="1" id="KW-0472">Membrane</keyword>
<reference evidence="2" key="1">
    <citation type="journal article" date="2022" name="Genome Biol. Evol.">
        <title>A New Gene Family Diagnostic for Intracellular Biomineralization of Amorphous Ca Carbonates by Cyanobacteria.</title>
        <authorList>
            <person name="Benzerara K."/>
            <person name="Duprat E."/>
            <person name="Bitard-Feildel T."/>
            <person name="Caumes G."/>
            <person name="Cassier-Chauvat C."/>
            <person name="Chauvat F."/>
            <person name="Dezi M."/>
            <person name="Diop S.I."/>
            <person name="Gaschignard G."/>
            <person name="Gorgen S."/>
            <person name="Gugger M."/>
            <person name="Lopez-Garcia P."/>
            <person name="Millet M."/>
            <person name="Skouri-Panet F."/>
            <person name="Moreira D."/>
            <person name="Callebaut I."/>
        </authorList>
    </citation>
    <scope>NUCLEOTIDE SEQUENCE</scope>
    <source>
        <strain evidence="2">G9</strain>
    </source>
</reference>
<feature type="transmembrane region" description="Helical" evidence="1">
    <location>
        <begin position="163"/>
        <end position="185"/>
    </location>
</feature>
<dbReference type="PANTHER" id="PTHR35337:SF1">
    <property type="entry name" value="SLR1478 PROTEIN"/>
    <property type="match status" value="1"/>
</dbReference>
<keyword evidence="1" id="KW-1133">Transmembrane helix</keyword>
<dbReference type="Proteomes" id="UP001154265">
    <property type="component" value="Unassembled WGS sequence"/>
</dbReference>
<name>A0ABT6EYD8_9SYNE</name>
<dbReference type="InterPro" id="IPR002798">
    <property type="entry name" value="SpoIIM-like"/>
</dbReference>
<evidence type="ECO:0000256" key="1">
    <source>
        <dbReference type="SAM" id="Phobius"/>
    </source>
</evidence>
<gene>
    <name evidence="2" type="ORF">L3556_02975</name>
</gene>
<keyword evidence="3" id="KW-1185">Reference proteome</keyword>
<dbReference type="Pfam" id="PF01944">
    <property type="entry name" value="SpoIIM"/>
    <property type="match status" value="1"/>
</dbReference>
<reference evidence="2" key="2">
    <citation type="submission" date="2022-01" db="EMBL/GenBank/DDBJ databases">
        <authorList>
            <person name="Zivanovic Y."/>
            <person name="Moreira D."/>
            <person name="Lopez-Garcia P."/>
        </authorList>
    </citation>
    <scope>NUCLEOTIDE SEQUENCE</scope>
    <source>
        <strain evidence="2">G9</strain>
    </source>
</reference>
<evidence type="ECO:0000313" key="3">
    <source>
        <dbReference type="Proteomes" id="UP001154265"/>
    </source>
</evidence>
<feature type="transmembrane region" description="Helical" evidence="1">
    <location>
        <begin position="298"/>
        <end position="316"/>
    </location>
</feature>
<comment type="caution">
    <text evidence="2">The sequence shown here is derived from an EMBL/GenBank/DDBJ whole genome shotgun (WGS) entry which is preliminary data.</text>
</comment>
<feature type="transmembrane region" description="Helical" evidence="1">
    <location>
        <begin position="229"/>
        <end position="250"/>
    </location>
</feature>
<protein>
    <submittedName>
        <fullName evidence="2">Stage II sporulation protein M</fullName>
    </submittedName>
</protein>
<dbReference type="EMBL" id="JAKKUT010000002">
    <property type="protein sequence ID" value="MDG2989900.1"/>
    <property type="molecule type" value="Genomic_DNA"/>
</dbReference>
<evidence type="ECO:0000313" key="2">
    <source>
        <dbReference type="EMBL" id="MDG2989900.1"/>
    </source>
</evidence>
<proteinExistence type="predicted"/>
<organism evidence="2 3">
    <name type="scientific">Candidatus Synechococcus calcipolaris G9</name>
    <dbReference type="NCBI Taxonomy" id="1497997"/>
    <lineage>
        <taxon>Bacteria</taxon>
        <taxon>Bacillati</taxon>
        <taxon>Cyanobacteriota</taxon>
        <taxon>Cyanophyceae</taxon>
        <taxon>Synechococcales</taxon>
        <taxon>Synechococcaceae</taxon>
        <taxon>Synechococcus</taxon>
    </lineage>
</organism>
<sequence>MNVQRWLVRQEPQWSELEALLNRAEKRGVKTLSADEICQLSRLYRMVSADLARAKTRQVGPSIIDYLQGLTLRSYSQVYQGRKRQDWRAIVEFFQYGFPRVVQDTWLYTVVAIAIFIISGAIAWWYSWQDSEFMALVVPPDLIDLVQNEGKLWMGSIVGLEPLASSGIMTNNISVTFATLAGGIFGGLGTIYILWYNGLLIGAISALVSQNDLAYPFWAFVFPHGSLELPAIFLAGAAGLLLGQSILFPGRYKRLTSLKRQGALAIQLMFGVVPLLIIAGVIEGFLSPNPNVPDAVKYVVGLGILAALGLYLFWPLPKSRFP</sequence>
<dbReference type="RefSeq" id="WP_277865826.1">
    <property type="nucleotide sequence ID" value="NZ_JAKKUT010000002.1"/>
</dbReference>
<feature type="transmembrane region" description="Helical" evidence="1">
    <location>
        <begin position="262"/>
        <end position="286"/>
    </location>
</feature>
<feature type="transmembrane region" description="Helical" evidence="1">
    <location>
        <begin position="106"/>
        <end position="126"/>
    </location>
</feature>
<accession>A0ABT6EYD8</accession>
<keyword evidence="1" id="KW-0812">Transmembrane</keyword>